<dbReference type="EMBL" id="JXLP01000001">
    <property type="protein sequence ID" value="KIL80455.1"/>
    <property type="molecule type" value="Genomic_DNA"/>
</dbReference>
<name>A0ABR5B0D2_BACBA</name>
<gene>
    <name evidence="1" type="ORF">SD77_0303</name>
</gene>
<accession>A0ABR5B0D2</accession>
<proteinExistence type="predicted"/>
<dbReference type="Proteomes" id="UP000031982">
    <property type="component" value="Unassembled WGS sequence"/>
</dbReference>
<protein>
    <submittedName>
        <fullName evidence="1">Uncharacterized protein</fullName>
    </submittedName>
</protein>
<keyword evidence="2" id="KW-1185">Reference proteome</keyword>
<evidence type="ECO:0000313" key="1">
    <source>
        <dbReference type="EMBL" id="KIL80455.1"/>
    </source>
</evidence>
<sequence length="89" mass="9644">MPNADRMNVCLIKITGSMSGQPTSGYNAPTQVIDKRDSSHWTAILNLSTLLIGKADAERLLTKATASIHKQNKKKTADKLQFSLSLSTA</sequence>
<reference evidence="1 2" key="1">
    <citation type="submission" date="2015-01" db="EMBL/GenBank/DDBJ databases">
        <title>Genome Assembly of Bacillus badius MTCC 1458.</title>
        <authorList>
            <person name="Verma A."/>
            <person name="Khatri I."/>
            <person name="Mual P."/>
            <person name="Subramanian S."/>
            <person name="Krishnamurthi S."/>
        </authorList>
    </citation>
    <scope>NUCLEOTIDE SEQUENCE [LARGE SCALE GENOMIC DNA]</scope>
    <source>
        <strain evidence="1 2">MTCC 1458</strain>
    </source>
</reference>
<organism evidence="1 2">
    <name type="scientific">Bacillus badius</name>
    <dbReference type="NCBI Taxonomy" id="1455"/>
    <lineage>
        <taxon>Bacteria</taxon>
        <taxon>Bacillati</taxon>
        <taxon>Bacillota</taxon>
        <taxon>Bacilli</taxon>
        <taxon>Bacillales</taxon>
        <taxon>Bacillaceae</taxon>
        <taxon>Pseudobacillus</taxon>
    </lineage>
</organism>
<comment type="caution">
    <text evidence="1">The sequence shown here is derived from an EMBL/GenBank/DDBJ whole genome shotgun (WGS) entry which is preliminary data.</text>
</comment>
<evidence type="ECO:0000313" key="2">
    <source>
        <dbReference type="Proteomes" id="UP000031982"/>
    </source>
</evidence>